<comment type="caution">
    <text evidence="2">The sequence shown here is derived from an EMBL/GenBank/DDBJ whole genome shotgun (WGS) entry which is preliminary data.</text>
</comment>
<dbReference type="InterPro" id="IPR011990">
    <property type="entry name" value="TPR-like_helical_dom_sf"/>
</dbReference>
<accession>A0A7W9KKM5</accession>
<feature type="repeat" description="TPR" evidence="1">
    <location>
        <begin position="234"/>
        <end position="267"/>
    </location>
</feature>
<gene>
    <name evidence="2" type="ORF">BJ998_005466</name>
</gene>
<dbReference type="Pfam" id="PF13424">
    <property type="entry name" value="TPR_12"/>
    <property type="match status" value="1"/>
</dbReference>
<evidence type="ECO:0000313" key="2">
    <source>
        <dbReference type="EMBL" id="MBB5894270.1"/>
    </source>
</evidence>
<reference evidence="2 3" key="1">
    <citation type="submission" date="2020-08" db="EMBL/GenBank/DDBJ databases">
        <title>Sequencing the genomes of 1000 actinobacteria strains.</title>
        <authorList>
            <person name="Klenk H.-P."/>
        </authorList>
    </citation>
    <scope>NUCLEOTIDE SEQUENCE [LARGE SCALE GENOMIC DNA]</scope>
    <source>
        <strain evidence="2 3">DSM 43851</strain>
    </source>
</reference>
<keyword evidence="3" id="KW-1185">Reference proteome</keyword>
<evidence type="ECO:0000256" key="1">
    <source>
        <dbReference type="PROSITE-ProRule" id="PRU00339"/>
    </source>
</evidence>
<dbReference type="AlphaFoldDB" id="A0A7W9KKM5"/>
<sequence length="400" mass="44124">MSYQSLPPAAARLYRLLAMHPGADFDADLATALDPDGEELLTTLAKAGLLRASHGDRYSFSSLAQGHALQQLHRTDSAAEQLAALRAMVWWYVDRAIAADKVISAQRWRLSERYADVPAFDGDDAEAMDLLEPDRANFVQVATAAYESEMDDAVLALAEALWGLYFHRQLYADWKTVNEVAVRAAVRREDKRAEARMRCQLGFRHYALDDFAAARAEFVAAVAVEPADHPRGLATDLESLALAHFSLGEHAEALDCIERAIPLAPQDQQRALLSHHRARVLSALGRYDEAFAGLGAALKHTQDKGDRYNEGRVLASIGETFLRTGEPAKAAAELGRALAAMVEKRRMFQEAVVRGLLSQAHEQLGDRAAALDEARKAHAILHVLEHPREPVARQRLDELS</sequence>
<dbReference type="PROSITE" id="PS50005">
    <property type="entry name" value="TPR"/>
    <property type="match status" value="1"/>
</dbReference>
<dbReference type="Proteomes" id="UP000585638">
    <property type="component" value="Unassembled WGS sequence"/>
</dbReference>
<dbReference type="Pfam" id="PF13181">
    <property type="entry name" value="TPR_8"/>
    <property type="match status" value="1"/>
</dbReference>
<proteinExistence type="predicted"/>
<evidence type="ECO:0000313" key="3">
    <source>
        <dbReference type="Proteomes" id="UP000585638"/>
    </source>
</evidence>
<dbReference type="Gene3D" id="1.25.40.10">
    <property type="entry name" value="Tetratricopeptide repeat domain"/>
    <property type="match status" value="2"/>
</dbReference>
<protein>
    <submittedName>
        <fullName evidence="2">Tetratricopeptide (TPR) repeat protein</fullName>
    </submittedName>
</protein>
<name>A0A7W9KKM5_9PSEU</name>
<dbReference type="SMART" id="SM00028">
    <property type="entry name" value="TPR"/>
    <property type="match status" value="5"/>
</dbReference>
<organism evidence="2 3">
    <name type="scientific">Kutzneria kofuensis</name>
    <dbReference type="NCBI Taxonomy" id="103725"/>
    <lineage>
        <taxon>Bacteria</taxon>
        <taxon>Bacillati</taxon>
        <taxon>Actinomycetota</taxon>
        <taxon>Actinomycetes</taxon>
        <taxon>Pseudonocardiales</taxon>
        <taxon>Pseudonocardiaceae</taxon>
        <taxon>Kutzneria</taxon>
    </lineage>
</organism>
<dbReference type="RefSeq" id="WP_184866140.1">
    <property type="nucleotide sequence ID" value="NZ_BAAAWY010000029.1"/>
</dbReference>
<dbReference type="InterPro" id="IPR019734">
    <property type="entry name" value="TPR_rpt"/>
</dbReference>
<dbReference type="EMBL" id="JACHIR010000001">
    <property type="protein sequence ID" value="MBB5894270.1"/>
    <property type="molecule type" value="Genomic_DNA"/>
</dbReference>
<dbReference type="SUPFAM" id="SSF48452">
    <property type="entry name" value="TPR-like"/>
    <property type="match status" value="1"/>
</dbReference>
<keyword evidence="1" id="KW-0802">TPR repeat</keyword>